<evidence type="ECO:0000256" key="1">
    <source>
        <dbReference type="ARBA" id="ARBA00023015"/>
    </source>
</evidence>
<keyword evidence="6" id="KW-1185">Reference proteome</keyword>
<organism evidence="5 6">
    <name type="scientific">Natrinema salsiterrestre</name>
    <dbReference type="NCBI Taxonomy" id="2950540"/>
    <lineage>
        <taxon>Archaea</taxon>
        <taxon>Methanobacteriati</taxon>
        <taxon>Methanobacteriota</taxon>
        <taxon>Stenosarchaea group</taxon>
        <taxon>Halobacteria</taxon>
        <taxon>Halobacteriales</taxon>
        <taxon>Natrialbaceae</taxon>
        <taxon>Natrinema</taxon>
    </lineage>
</organism>
<dbReference type="AlphaFoldDB" id="A0A9Q4Q443"/>
<dbReference type="InterPro" id="IPR007050">
    <property type="entry name" value="HTH_bacterioopsin"/>
</dbReference>
<comment type="caution">
    <text evidence="5">The sequence shown here is derived from an EMBL/GenBank/DDBJ whole genome shotgun (WGS) entry which is preliminary data.</text>
</comment>
<dbReference type="RefSeq" id="WP_277522574.1">
    <property type="nucleotide sequence ID" value="NZ_JAMQOT010000005.1"/>
</dbReference>
<evidence type="ECO:0000259" key="3">
    <source>
        <dbReference type="Pfam" id="PF04967"/>
    </source>
</evidence>
<accession>A0A9Q4Q443</accession>
<dbReference type="Gene3D" id="1.10.10.10">
    <property type="entry name" value="Winged helix-like DNA-binding domain superfamily/Winged helix DNA-binding domain"/>
    <property type="match status" value="1"/>
</dbReference>
<dbReference type="Proteomes" id="UP001154061">
    <property type="component" value="Unassembled WGS sequence"/>
</dbReference>
<keyword evidence="1" id="KW-0805">Transcription regulation</keyword>
<dbReference type="SUPFAM" id="SSF88659">
    <property type="entry name" value="Sigma3 and sigma4 domains of RNA polymerase sigma factors"/>
    <property type="match status" value="1"/>
</dbReference>
<dbReference type="InterPro" id="IPR013324">
    <property type="entry name" value="RNA_pol_sigma_r3/r4-like"/>
</dbReference>
<evidence type="ECO:0000313" key="5">
    <source>
        <dbReference type="EMBL" id="MDF9746912.1"/>
    </source>
</evidence>
<evidence type="ECO:0000313" key="6">
    <source>
        <dbReference type="Proteomes" id="UP001154061"/>
    </source>
</evidence>
<reference evidence="5" key="1">
    <citation type="submission" date="2022-06" db="EMBL/GenBank/DDBJ databases">
        <title>Natrinema sp. a new haloarchaeum isolate from saline soil.</title>
        <authorList>
            <person name="Strakova D."/>
            <person name="Galisteo C."/>
            <person name="Sanchez-Porro C."/>
            <person name="Ventosa A."/>
        </authorList>
    </citation>
    <scope>NUCLEOTIDE SEQUENCE</scope>
    <source>
        <strain evidence="5">S1CR25-10</strain>
    </source>
</reference>
<gene>
    <name evidence="5" type="ORF">NDI89_15080</name>
</gene>
<feature type="domain" description="HVO-0513-like N-terminal" evidence="4">
    <location>
        <begin position="17"/>
        <end position="151"/>
    </location>
</feature>
<dbReference type="Pfam" id="PF04967">
    <property type="entry name" value="HTH_10"/>
    <property type="match status" value="1"/>
</dbReference>
<proteinExistence type="predicted"/>
<dbReference type="InterPro" id="IPR056493">
    <property type="entry name" value="HVO_0513_N"/>
</dbReference>
<evidence type="ECO:0000259" key="4">
    <source>
        <dbReference type="Pfam" id="PF24278"/>
    </source>
</evidence>
<dbReference type="EMBL" id="JAMQOT010000005">
    <property type="protein sequence ID" value="MDF9746912.1"/>
    <property type="molecule type" value="Genomic_DNA"/>
</dbReference>
<dbReference type="PANTHER" id="PTHR34236">
    <property type="entry name" value="DIMETHYL SULFOXIDE REDUCTASE TRANSCRIPTIONAL ACTIVATOR"/>
    <property type="match status" value="1"/>
</dbReference>
<feature type="domain" description="HTH bat-type" evidence="3">
    <location>
        <begin position="162"/>
        <end position="213"/>
    </location>
</feature>
<sequence>MKRLRVTVRVDPDRAPPFFDLLANTPAIEEARVLEVNTTLDGVDNYLFSIDGDATVLAERAPEIEGLESVRLSESSRGRTYALVVARSLEMPMYDSILRASSRLELIVRTPIIYRDGEMYGSGVGDPQQIQAALEETSDVMEIRVDEIGEFRGELDDPVRALSDRQREALSVAFEMGYYERPRRATHEDIAAELDCAPATASGHLQKAEAKLVRAAMDDFGPTL</sequence>
<dbReference type="Pfam" id="PF24278">
    <property type="entry name" value="HVO_0513_N"/>
    <property type="match status" value="1"/>
</dbReference>
<dbReference type="PANTHER" id="PTHR34236:SF1">
    <property type="entry name" value="DIMETHYL SULFOXIDE REDUCTASE TRANSCRIPTIONAL ACTIVATOR"/>
    <property type="match status" value="1"/>
</dbReference>
<dbReference type="InterPro" id="IPR036388">
    <property type="entry name" value="WH-like_DNA-bd_sf"/>
</dbReference>
<name>A0A9Q4Q443_9EURY</name>
<evidence type="ECO:0000256" key="2">
    <source>
        <dbReference type="ARBA" id="ARBA00023163"/>
    </source>
</evidence>
<protein>
    <submittedName>
        <fullName evidence="5">Helix-turn-helix domain-containing protein</fullName>
    </submittedName>
</protein>
<keyword evidence="2" id="KW-0804">Transcription</keyword>